<organism evidence="5 7">
    <name type="scientific">Bacillus canaveralius</name>
    <dbReference type="NCBI Taxonomy" id="1403243"/>
    <lineage>
        <taxon>Bacteria</taxon>
        <taxon>Bacillati</taxon>
        <taxon>Bacillota</taxon>
        <taxon>Bacilli</taxon>
        <taxon>Bacillales</taxon>
        <taxon>Bacillaceae</taxon>
        <taxon>Bacillus</taxon>
    </lineage>
</organism>
<keyword evidence="2" id="KW-0560">Oxidoreductase</keyword>
<sequence length="300" mass="34070">MDTVKLAEDLSFSRIVHGLWRLAEWNLSKEETLKLAEQCLELGITTFDHADIYGNYSCERLFGEALALKPSLRDSMQLVTKCGIKLRSSKRPEHTIKHYDTGKEHIIASVHQSMENLQTDYIDVLLIHRPDPFMDPHETAEAFYQLKQQGKVRHFGVSNFTPAQFNMLSSYLDFPLVTNQVEISAVHLDTFADGTIEHCLEHRIAPMAWSPLAGGRIFSAEDDRALRVRQALQEVGEELGEDSLDKLLYAWLINHPARIIPLAGSGKIDRIRQAAEAVEIKLTRQQWFKIYTASLGKDVA</sequence>
<dbReference type="GO" id="GO:0005829">
    <property type="term" value="C:cytosol"/>
    <property type="evidence" value="ECO:0007669"/>
    <property type="project" value="TreeGrafter"/>
</dbReference>
<comment type="similarity">
    <text evidence="3">Belongs to the aldo/keto reductase family. Aldo/keto reductase 2 subfamily.</text>
</comment>
<dbReference type="GO" id="GO:0016491">
    <property type="term" value="F:oxidoreductase activity"/>
    <property type="evidence" value="ECO:0007669"/>
    <property type="project" value="UniProtKB-KW"/>
</dbReference>
<evidence type="ECO:0000256" key="1">
    <source>
        <dbReference type="ARBA" id="ARBA00022857"/>
    </source>
</evidence>
<evidence type="ECO:0000256" key="2">
    <source>
        <dbReference type="ARBA" id="ARBA00023002"/>
    </source>
</evidence>
<proteinExistence type="inferred from homology"/>
<evidence type="ECO:0000256" key="3">
    <source>
        <dbReference type="ARBA" id="ARBA00038157"/>
    </source>
</evidence>
<evidence type="ECO:0000313" key="6">
    <source>
        <dbReference type="EMBL" id="PLS00849.1"/>
    </source>
</evidence>
<dbReference type="PANTHER" id="PTHR43364:SF1">
    <property type="entry name" value="OXIDOREDUCTASE YDHF"/>
    <property type="match status" value="1"/>
</dbReference>
<feature type="domain" description="NADP-dependent oxidoreductase" evidence="4">
    <location>
        <begin position="14"/>
        <end position="290"/>
    </location>
</feature>
<dbReference type="InterPro" id="IPR050523">
    <property type="entry name" value="AKR_Detox_Biosynth"/>
</dbReference>
<comment type="caution">
    <text evidence="5">The sequence shown here is derived from an EMBL/GenBank/DDBJ whole genome shotgun (WGS) entry which is preliminary data.</text>
</comment>
<name>A0A2N5GFX3_9BACI</name>
<dbReference type="SUPFAM" id="SSF51430">
    <property type="entry name" value="NAD(P)-linked oxidoreductase"/>
    <property type="match status" value="1"/>
</dbReference>
<dbReference type="FunFam" id="3.20.20.100:FF:000008">
    <property type="entry name" value="Aldo/keto reductase family oxidoreductase"/>
    <property type="match status" value="1"/>
</dbReference>
<evidence type="ECO:0000259" key="4">
    <source>
        <dbReference type="Pfam" id="PF00248"/>
    </source>
</evidence>
<reference evidence="5 7" key="1">
    <citation type="submission" date="2017-11" db="EMBL/GenBank/DDBJ databases">
        <title>Comparitive Functional Genomics of Dry Heat Resistant strains isolated from the Viking Spacecraft.</title>
        <authorList>
            <person name="Seuylemezian A."/>
            <person name="Cooper K."/>
            <person name="Vaishampayan P."/>
        </authorList>
    </citation>
    <scope>NUCLEOTIDE SEQUENCE [LARGE SCALE GENOMIC DNA]</scope>
    <source>
        <strain evidence="5 7">M4.6</strain>
    </source>
</reference>
<dbReference type="InterPro" id="IPR023210">
    <property type="entry name" value="NADP_OxRdtase_dom"/>
</dbReference>
<accession>A0A2N5GFX3</accession>
<dbReference type="EMBL" id="PGVD01000002">
    <property type="protein sequence ID" value="PLS00849.1"/>
    <property type="molecule type" value="Genomic_DNA"/>
</dbReference>
<evidence type="ECO:0000313" key="8">
    <source>
        <dbReference type="Proteomes" id="UP000235114"/>
    </source>
</evidence>
<dbReference type="RefSeq" id="WP_101579491.1">
    <property type="nucleotide sequence ID" value="NZ_PGVA01000082.1"/>
</dbReference>
<keyword evidence="1" id="KW-0521">NADP</keyword>
<dbReference type="Gene3D" id="3.20.20.100">
    <property type="entry name" value="NADP-dependent oxidoreductase domain"/>
    <property type="match status" value="1"/>
</dbReference>
<dbReference type="Pfam" id="PF00248">
    <property type="entry name" value="Aldo_ket_red"/>
    <property type="match status" value="1"/>
</dbReference>
<dbReference type="AlphaFoldDB" id="A0A2N5GFX3"/>
<gene>
    <name evidence="5" type="ORF">CU635_21890</name>
    <name evidence="6" type="ORF">CVD25_00610</name>
</gene>
<dbReference type="EMBL" id="PGVA01000082">
    <property type="protein sequence ID" value="PLR79657.1"/>
    <property type="molecule type" value="Genomic_DNA"/>
</dbReference>
<dbReference type="InterPro" id="IPR036812">
    <property type="entry name" value="NAD(P)_OxRdtase_dom_sf"/>
</dbReference>
<keyword evidence="8" id="KW-1185">Reference proteome</keyword>
<reference evidence="6 8" key="2">
    <citation type="submission" date="2017-12" db="EMBL/GenBank/DDBJ databases">
        <title>Comparative Functional Genomics of Dry Heat Resistant strains isolated from the Viking Spacecraft.</title>
        <authorList>
            <person name="Seuylemezian A."/>
            <person name="Cooper K."/>
            <person name="Vaishampayan P."/>
        </authorList>
    </citation>
    <scope>NUCLEOTIDE SEQUENCE [LARGE SCALE GENOMIC DNA]</scope>
    <source>
        <strain evidence="6 8">ATCC 29669</strain>
    </source>
</reference>
<evidence type="ECO:0000313" key="7">
    <source>
        <dbReference type="Proteomes" id="UP000234951"/>
    </source>
</evidence>
<dbReference type="Proteomes" id="UP000234951">
    <property type="component" value="Unassembled WGS sequence"/>
</dbReference>
<evidence type="ECO:0000313" key="5">
    <source>
        <dbReference type="EMBL" id="PLR79657.1"/>
    </source>
</evidence>
<protein>
    <submittedName>
        <fullName evidence="5">Oxidoreductase</fullName>
    </submittedName>
</protein>
<dbReference type="CDD" id="cd19092">
    <property type="entry name" value="AKR_BsYcsN_EcYdhF-like"/>
    <property type="match status" value="1"/>
</dbReference>
<dbReference type="PANTHER" id="PTHR43364">
    <property type="entry name" value="NADH-SPECIFIC METHYLGLYOXAL REDUCTASE-RELATED"/>
    <property type="match status" value="1"/>
</dbReference>
<dbReference type="OrthoDB" id="9773828at2"/>
<dbReference type="Proteomes" id="UP000235114">
    <property type="component" value="Unassembled WGS sequence"/>
</dbReference>